<sequence length="287" mass="33768">MEEKDNDVIRSAVINKAISYIFDHIEEDITVDDVANHCCYSKYHLMRMFKEHTDEALYQFIKRVRLERSAWRLKVEKGKSISEIGADYGYSSSNFATAFKKHLNLSPADFRKKSEQMVQQSSFSHGISMDELEEAEKLITIEQLPEYLVVYERKKGNYHDLPEEWCRFIKKYEHLSSDSTLYIEATIDDPSITDENRCMYELCQTISPECLTQKENSGLLTHTFEGGKYAVYHFKGFPQFLFMVYQEIFCRWLSKTGNKLDDRPIFDIYRNVQEDGYMGIDICFPLK</sequence>
<dbReference type="PROSITE" id="PS01124">
    <property type="entry name" value="HTH_ARAC_FAMILY_2"/>
    <property type="match status" value="1"/>
</dbReference>
<dbReference type="PANTHER" id="PTHR40055:SF1">
    <property type="entry name" value="TRANSCRIPTIONAL REGULATOR YGIV-RELATED"/>
    <property type="match status" value="1"/>
</dbReference>
<evidence type="ECO:0000256" key="2">
    <source>
        <dbReference type="ARBA" id="ARBA00023125"/>
    </source>
</evidence>
<keyword evidence="1" id="KW-0805">Transcription regulation</keyword>
<keyword evidence="6" id="KW-1185">Reference proteome</keyword>
<dbReference type="InterPro" id="IPR018060">
    <property type="entry name" value="HTH_AraC"/>
</dbReference>
<evidence type="ECO:0000313" key="6">
    <source>
        <dbReference type="Proteomes" id="UP000190423"/>
    </source>
</evidence>
<dbReference type="OrthoDB" id="9794370at2"/>
<dbReference type="SMART" id="SM00871">
    <property type="entry name" value="AraC_E_bind"/>
    <property type="match status" value="1"/>
</dbReference>
<evidence type="ECO:0000259" key="4">
    <source>
        <dbReference type="PROSITE" id="PS01124"/>
    </source>
</evidence>
<dbReference type="EMBL" id="FUWG01000009">
    <property type="protein sequence ID" value="SJZ46127.1"/>
    <property type="molecule type" value="Genomic_DNA"/>
</dbReference>
<gene>
    <name evidence="5" type="ORF">SAMN02745149_01319</name>
</gene>
<dbReference type="SUPFAM" id="SSF55136">
    <property type="entry name" value="Probable bacterial effector-binding domain"/>
    <property type="match status" value="1"/>
</dbReference>
<dbReference type="Pfam" id="PF06445">
    <property type="entry name" value="GyrI-like"/>
    <property type="match status" value="1"/>
</dbReference>
<accession>A0A1T4KV00</accession>
<evidence type="ECO:0000313" key="5">
    <source>
        <dbReference type="EMBL" id="SJZ46127.1"/>
    </source>
</evidence>
<dbReference type="Gene3D" id="1.10.10.60">
    <property type="entry name" value="Homeodomain-like"/>
    <property type="match status" value="2"/>
</dbReference>
<dbReference type="GeneID" id="78316616"/>
<dbReference type="PROSITE" id="PS00041">
    <property type="entry name" value="HTH_ARAC_FAMILY_1"/>
    <property type="match status" value="1"/>
</dbReference>
<dbReference type="Gene3D" id="3.20.80.10">
    <property type="entry name" value="Regulatory factor, effector binding domain"/>
    <property type="match status" value="1"/>
</dbReference>
<dbReference type="InterPro" id="IPR029442">
    <property type="entry name" value="GyrI-like"/>
</dbReference>
<dbReference type="GO" id="GO:0003700">
    <property type="term" value="F:DNA-binding transcription factor activity"/>
    <property type="evidence" value="ECO:0007669"/>
    <property type="project" value="InterPro"/>
</dbReference>
<organism evidence="5 6">
    <name type="scientific">Treponema porcinum</name>
    <dbReference type="NCBI Taxonomy" id="261392"/>
    <lineage>
        <taxon>Bacteria</taxon>
        <taxon>Pseudomonadati</taxon>
        <taxon>Spirochaetota</taxon>
        <taxon>Spirochaetia</taxon>
        <taxon>Spirochaetales</taxon>
        <taxon>Treponemataceae</taxon>
        <taxon>Treponema</taxon>
    </lineage>
</organism>
<evidence type="ECO:0000256" key="3">
    <source>
        <dbReference type="ARBA" id="ARBA00023163"/>
    </source>
</evidence>
<dbReference type="Pfam" id="PF12833">
    <property type="entry name" value="HTH_18"/>
    <property type="match status" value="1"/>
</dbReference>
<dbReference type="InterPro" id="IPR050908">
    <property type="entry name" value="SmbC-like"/>
</dbReference>
<dbReference type="InterPro" id="IPR018062">
    <property type="entry name" value="HTH_AraC-typ_CS"/>
</dbReference>
<dbReference type="InterPro" id="IPR009057">
    <property type="entry name" value="Homeodomain-like_sf"/>
</dbReference>
<keyword evidence="3" id="KW-0804">Transcription</keyword>
<dbReference type="SUPFAM" id="SSF46689">
    <property type="entry name" value="Homeodomain-like"/>
    <property type="match status" value="2"/>
</dbReference>
<keyword evidence="2" id="KW-0238">DNA-binding</keyword>
<dbReference type="Proteomes" id="UP000190423">
    <property type="component" value="Unassembled WGS sequence"/>
</dbReference>
<proteinExistence type="predicted"/>
<feature type="domain" description="HTH araC/xylS-type" evidence="4">
    <location>
        <begin position="15"/>
        <end position="113"/>
    </location>
</feature>
<reference evidence="5 6" key="1">
    <citation type="submission" date="2017-02" db="EMBL/GenBank/DDBJ databases">
        <authorList>
            <person name="Peterson S.W."/>
        </authorList>
    </citation>
    <scope>NUCLEOTIDE SEQUENCE [LARGE SCALE GENOMIC DNA]</scope>
    <source>
        <strain evidence="5 6">ATCC BAA-908</strain>
    </source>
</reference>
<dbReference type="InterPro" id="IPR011256">
    <property type="entry name" value="Reg_factor_effector_dom_sf"/>
</dbReference>
<dbReference type="STRING" id="261392.SAMN02745149_01319"/>
<dbReference type="RefSeq" id="WP_078933230.1">
    <property type="nucleotide sequence ID" value="NZ_FUWG01000009.1"/>
</dbReference>
<protein>
    <submittedName>
        <fullName evidence="5">AraC family transcriptional regulator</fullName>
    </submittedName>
</protein>
<name>A0A1T4KV00_TREPO</name>
<dbReference type="PANTHER" id="PTHR40055">
    <property type="entry name" value="TRANSCRIPTIONAL REGULATOR YGIV-RELATED"/>
    <property type="match status" value="1"/>
</dbReference>
<evidence type="ECO:0000256" key="1">
    <source>
        <dbReference type="ARBA" id="ARBA00023015"/>
    </source>
</evidence>
<dbReference type="SMART" id="SM00342">
    <property type="entry name" value="HTH_ARAC"/>
    <property type="match status" value="1"/>
</dbReference>
<dbReference type="AlphaFoldDB" id="A0A1T4KV00"/>
<dbReference type="GO" id="GO:0043565">
    <property type="term" value="F:sequence-specific DNA binding"/>
    <property type="evidence" value="ECO:0007669"/>
    <property type="project" value="InterPro"/>
</dbReference>
<dbReference type="InterPro" id="IPR010499">
    <property type="entry name" value="AraC_E-bd"/>
</dbReference>